<sequence length="461" mass="52017">MCRVATVGLDNMAAPFVRNCYNCGLPGHFSRECPHPRRVPATGANATAVSTLLALPAPTAYAAAPETIQAPAPAFAAPSYERGGGGGYWRQTLDRCAAFVDKAEAKAVKEQEEERRKEVQKEREESEARMGERLENRLTSIYGPGGPAGGKAQVVAAVEAPGQSKESDEVTRLKRENEEFKRRLERESSSSEGLIGRILRENEELRRRAGLARDNVEGNLDKLMKEIQELREERKLDKDILEGLKSEISMLRKEKQLSMEETEMWRNEALRPGNKRGTISIGTPDFSTRARQRIMESPNKNFREELRLMKDKEYCALREVEALKQRRAESEARKLDAEARRVEAEAEVARLREQVEKLSTKDARLPTEGTNLKSRLEAVVTSGRKTVRRGRPRATPSKTPRAESLATVENDRFVFLQEERKKLRALICCQEQDLFDLESSHMFLEGLSMDVAATTFQNMSH</sequence>
<feature type="coiled-coil region" evidence="2">
    <location>
        <begin position="320"/>
        <end position="361"/>
    </location>
</feature>
<feature type="domain" description="CCHC-type" evidence="4">
    <location>
        <begin position="20"/>
        <end position="34"/>
    </location>
</feature>
<proteinExistence type="predicted"/>
<dbReference type="Proteomes" id="UP000265515">
    <property type="component" value="Unassembled WGS sequence"/>
</dbReference>
<dbReference type="InterPro" id="IPR001878">
    <property type="entry name" value="Znf_CCHC"/>
</dbReference>
<dbReference type="SMART" id="SM00343">
    <property type="entry name" value="ZnF_C2HC"/>
    <property type="match status" value="1"/>
</dbReference>
<dbReference type="PROSITE" id="PS50158">
    <property type="entry name" value="ZF_CCHC"/>
    <property type="match status" value="1"/>
</dbReference>
<dbReference type="Gramene" id="GBG63576">
    <property type="protein sequence ID" value="GBG63576"/>
    <property type="gene ID" value="CBR_g38642"/>
</dbReference>
<feature type="region of interest" description="Disordered" evidence="3">
    <location>
        <begin position="108"/>
        <end position="130"/>
    </location>
</feature>
<gene>
    <name evidence="5" type="ORF">CBR_g38642</name>
</gene>
<evidence type="ECO:0000313" key="6">
    <source>
        <dbReference type="Proteomes" id="UP000265515"/>
    </source>
</evidence>
<evidence type="ECO:0000256" key="1">
    <source>
        <dbReference type="PROSITE-ProRule" id="PRU00047"/>
    </source>
</evidence>
<evidence type="ECO:0000313" key="5">
    <source>
        <dbReference type="EMBL" id="GBG63576.1"/>
    </source>
</evidence>
<dbReference type="Pfam" id="PF00098">
    <property type="entry name" value="zf-CCHC"/>
    <property type="match status" value="1"/>
</dbReference>
<keyword evidence="2" id="KW-0175">Coiled coil</keyword>
<dbReference type="GO" id="GO:0008270">
    <property type="term" value="F:zinc ion binding"/>
    <property type="evidence" value="ECO:0007669"/>
    <property type="project" value="UniProtKB-KW"/>
</dbReference>
<protein>
    <recommendedName>
        <fullName evidence="4">CCHC-type domain-containing protein</fullName>
    </recommendedName>
</protein>
<dbReference type="AlphaFoldDB" id="A0A388K0N2"/>
<name>A0A388K0N2_CHABU</name>
<reference evidence="5 6" key="1">
    <citation type="journal article" date="2018" name="Cell">
        <title>The Chara Genome: Secondary Complexity and Implications for Plant Terrestrialization.</title>
        <authorList>
            <person name="Nishiyama T."/>
            <person name="Sakayama H."/>
            <person name="Vries J.D."/>
            <person name="Buschmann H."/>
            <person name="Saint-Marcoux D."/>
            <person name="Ullrich K.K."/>
            <person name="Haas F.B."/>
            <person name="Vanderstraeten L."/>
            <person name="Becker D."/>
            <person name="Lang D."/>
            <person name="Vosolsobe S."/>
            <person name="Rombauts S."/>
            <person name="Wilhelmsson P.K.I."/>
            <person name="Janitza P."/>
            <person name="Kern R."/>
            <person name="Heyl A."/>
            <person name="Rumpler F."/>
            <person name="Villalobos L.I.A.C."/>
            <person name="Clay J.M."/>
            <person name="Skokan R."/>
            <person name="Toyoda A."/>
            <person name="Suzuki Y."/>
            <person name="Kagoshima H."/>
            <person name="Schijlen E."/>
            <person name="Tajeshwar N."/>
            <person name="Catarino B."/>
            <person name="Hetherington A.J."/>
            <person name="Saltykova A."/>
            <person name="Bonnot C."/>
            <person name="Breuninger H."/>
            <person name="Symeonidi A."/>
            <person name="Radhakrishnan G.V."/>
            <person name="Van Nieuwerburgh F."/>
            <person name="Deforce D."/>
            <person name="Chang C."/>
            <person name="Karol K.G."/>
            <person name="Hedrich R."/>
            <person name="Ulvskov P."/>
            <person name="Glockner G."/>
            <person name="Delwiche C.F."/>
            <person name="Petrasek J."/>
            <person name="Van de Peer Y."/>
            <person name="Friml J."/>
            <person name="Beilby M."/>
            <person name="Dolan L."/>
            <person name="Kohara Y."/>
            <person name="Sugano S."/>
            <person name="Fujiyama A."/>
            <person name="Delaux P.-M."/>
            <person name="Quint M."/>
            <person name="TheiBen G."/>
            <person name="Hagemann M."/>
            <person name="Harholt J."/>
            <person name="Dunand C."/>
            <person name="Zachgo S."/>
            <person name="Langdale J."/>
            <person name="Maumus F."/>
            <person name="Straeten D.V.D."/>
            <person name="Gould S.B."/>
            <person name="Rensing S.A."/>
        </authorList>
    </citation>
    <scope>NUCLEOTIDE SEQUENCE [LARGE SCALE GENOMIC DNA]</scope>
    <source>
        <strain evidence="5 6">S276</strain>
    </source>
</reference>
<keyword evidence="1" id="KW-0479">Metal-binding</keyword>
<evidence type="ECO:0000256" key="3">
    <source>
        <dbReference type="SAM" id="MobiDB-lite"/>
    </source>
</evidence>
<keyword evidence="1" id="KW-0862">Zinc</keyword>
<comment type="caution">
    <text evidence="5">The sequence shown here is derived from an EMBL/GenBank/DDBJ whole genome shotgun (WGS) entry which is preliminary data.</text>
</comment>
<evidence type="ECO:0000259" key="4">
    <source>
        <dbReference type="PROSITE" id="PS50158"/>
    </source>
</evidence>
<dbReference type="EMBL" id="BFEA01000040">
    <property type="protein sequence ID" value="GBG63576.1"/>
    <property type="molecule type" value="Genomic_DNA"/>
</dbReference>
<accession>A0A388K0N2</accession>
<dbReference type="Gene3D" id="4.10.60.10">
    <property type="entry name" value="Zinc finger, CCHC-type"/>
    <property type="match status" value="1"/>
</dbReference>
<evidence type="ECO:0000256" key="2">
    <source>
        <dbReference type="SAM" id="Coils"/>
    </source>
</evidence>
<keyword evidence="6" id="KW-1185">Reference proteome</keyword>
<dbReference type="GO" id="GO:0003676">
    <property type="term" value="F:nucleic acid binding"/>
    <property type="evidence" value="ECO:0007669"/>
    <property type="project" value="InterPro"/>
</dbReference>
<organism evidence="5 6">
    <name type="scientific">Chara braunii</name>
    <name type="common">Braun's stonewort</name>
    <dbReference type="NCBI Taxonomy" id="69332"/>
    <lineage>
        <taxon>Eukaryota</taxon>
        <taxon>Viridiplantae</taxon>
        <taxon>Streptophyta</taxon>
        <taxon>Charophyceae</taxon>
        <taxon>Charales</taxon>
        <taxon>Characeae</taxon>
        <taxon>Chara</taxon>
    </lineage>
</organism>
<keyword evidence="1" id="KW-0863">Zinc-finger</keyword>
<dbReference type="InterPro" id="IPR036875">
    <property type="entry name" value="Znf_CCHC_sf"/>
</dbReference>
<dbReference type="SUPFAM" id="SSF57756">
    <property type="entry name" value="Retrovirus zinc finger-like domains"/>
    <property type="match status" value="1"/>
</dbReference>
<feature type="coiled-coil region" evidence="2">
    <location>
        <begin position="163"/>
        <end position="261"/>
    </location>
</feature>